<dbReference type="Gene3D" id="3.40.50.1820">
    <property type="entry name" value="alpha/beta hydrolase"/>
    <property type="match status" value="1"/>
</dbReference>
<keyword evidence="2" id="KW-1185">Reference proteome</keyword>
<name>A0A7W5BKE9_9HYPH</name>
<protein>
    <recommendedName>
        <fullName evidence="3">Haloalkane dehalogenase</fullName>
    </recommendedName>
</protein>
<sequence length="136" mass="15180">MTTLKGLSDADWAIYSAPYPDRDSRRPLLEWPRAMPINGEPADVVARIEAYDRWLSASPEIPKLLLTFEGPAETLLIGNEMISWCRDNIAGLETRGCGPARHISPEDQPEAIAAEIESWIDRNGLRTAHERASLRA</sequence>
<evidence type="ECO:0008006" key="3">
    <source>
        <dbReference type="Google" id="ProtNLM"/>
    </source>
</evidence>
<dbReference type="AlphaFoldDB" id="A0A7W5BKE9"/>
<reference evidence="1 2" key="1">
    <citation type="submission" date="2020-08" db="EMBL/GenBank/DDBJ databases">
        <title>Genomic Encyclopedia of Type Strains, Phase III (KMG-III): the genomes of soil and plant-associated and newly described type strains.</title>
        <authorList>
            <person name="Whitman W."/>
        </authorList>
    </citation>
    <scope>NUCLEOTIDE SEQUENCE [LARGE SCALE GENOMIC DNA]</scope>
    <source>
        <strain evidence="1 2">CECT 4113</strain>
    </source>
</reference>
<accession>A0A7W5BKE9</accession>
<dbReference type="InterPro" id="IPR029058">
    <property type="entry name" value="AB_hydrolase_fold"/>
</dbReference>
<gene>
    <name evidence="1" type="ORF">FHS26_002307</name>
</gene>
<organism evidence="1 2">
    <name type="scientific">Rhizobium pisi</name>
    <dbReference type="NCBI Taxonomy" id="574561"/>
    <lineage>
        <taxon>Bacteria</taxon>
        <taxon>Pseudomonadati</taxon>
        <taxon>Pseudomonadota</taxon>
        <taxon>Alphaproteobacteria</taxon>
        <taxon>Hyphomicrobiales</taxon>
        <taxon>Rhizobiaceae</taxon>
        <taxon>Rhizobium/Agrobacterium group</taxon>
        <taxon>Rhizobium</taxon>
    </lineage>
</organism>
<evidence type="ECO:0000313" key="2">
    <source>
        <dbReference type="Proteomes" id="UP000518315"/>
    </source>
</evidence>
<comment type="caution">
    <text evidence="1">The sequence shown here is derived from an EMBL/GenBank/DDBJ whole genome shotgun (WGS) entry which is preliminary data.</text>
</comment>
<dbReference type="SUPFAM" id="SSF53474">
    <property type="entry name" value="alpha/beta-Hydrolases"/>
    <property type="match status" value="1"/>
</dbReference>
<evidence type="ECO:0000313" key="1">
    <source>
        <dbReference type="EMBL" id="MBB3134575.1"/>
    </source>
</evidence>
<proteinExistence type="predicted"/>
<dbReference type="Proteomes" id="UP000518315">
    <property type="component" value="Unassembled WGS sequence"/>
</dbReference>
<dbReference type="EMBL" id="JACHXH010000007">
    <property type="protein sequence ID" value="MBB3134575.1"/>
    <property type="molecule type" value="Genomic_DNA"/>
</dbReference>